<sequence>MAAREDDSGWKRLDSSRGKMTTEEEAVEGEGSGDMRLLRQERRNGRLQYPARVAAEESDKGLANGDNGREAWEEDSDGGEREMVANSRSRGRKRAWLRQRRLRQREEKAARFGEEEEVGEQCRYWCS</sequence>
<evidence type="ECO:0000313" key="2">
    <source>
        <dbReference type="EMBL" id="RRT34392.1"/>
    </source>
</evidence>
<gene>
    <name evidence="2" type="ORF">B296_00043897</name>
</gene>
<accession>A0A426X4I3</accession>
<comment type="caution">
    <text evidence="2">The sequence shown here is derived from an EMBL/GenBank/DDBJ whole genome shotgun (WGS) entry which is preliminary data.</text>
</comment>
<name>A0A426X4I3_ENSVE</name>
<dbReference type="AlphaFoldDB" id="A0A426X4I3"/>
<dbReference type="EMBL" id="AMZH03026908">
    <property type="protein sequence ID" value="RRT34392.1"/>
    <property type="molecule type" value="Genomic_DNA"/>
</dbReference>
<evidence type="ECO:0000256" key="1">
    <source>
        <dbReference type="SAM" id="MobiDB-lite"/>
    </source>
</evidence>
<feature type="compositionally biased region" description="Basic and acidic residues" evidence="1">
    <location>
        <begin position="1"/>
        <end position="22"/>
    </location>
</feature>
<reference evidence="2 3" key="1">
    <citation type="journal article" date="2014" name="Agronomy (Basel)">
        <title>A Draft Genome Sequence for Ensete ventricosum, the Drought-Tolerant Tree Against Hunger.</title>
        <authorList>
            <person name="Harrison J."/>
            <person name="Moore K.A."/>
            <person name="Paszkiewicz K."/>
            <person name="Jones T."/>
            <person name="Grant M."/>
            <person name="Ambacheew D."/>
            <person name="Muzemil S."/>
            <person name="Studholme D.J."/>
        </authorList>
    </citation>
    <scope>NUCLEOTIDE SEQUENCE [LARGE SCALE GENOMIC DNA]</scope>
</reference>
<organism evidence="2 3">
    <name type="scientific">Ensete ventricosum</name>
    <name type="common">Abyssinian banana</name>
    <name type="synonym">Musa ensete</name>
    <dbReference type="NCBI Taxonomy" id="4639"/>
    <lineage>
        <taxon>Eukaryota</taxon>
        <taxon>Viridiplantae</taxon>
        <taxon>Streptophyta</taxon>
        <taxon>Embryophyta</taxon>
        <taxon>Tracheophyta</taxon>
        <taxon>Spermatophyta</taxon>
        <taxon>Magnoliopsida</taxon>
        <taxon>Liliopsida</taxon>
        <taxon>Zingiberales</taxon>
        <taxon>Musaceae</taxon>
        <taxon>Ensete</taxon>
    </lineage>
</organism>
<protein>
    <submittedName>
        <fullName evidence="2">Uncharacterized protein</fullName>
    </submittedName>
</protein>
<proteinExistence type="predicted"/>
<feature type="region of interest" description="Disordered" evidence="1">
    <location>
        <begin position="1"/>
        <end position="94"/>
    </location>
</feature>
<evidence type="ECO:0000313" key="3">
    <source>
        <dbReference type="Proteomes" id="UP000287651"/>
    </source>
</evidence>
<dbReference type="Proteomes" id="UP000287651">
    <property type="component" value="Unassembled WGS sequence"/>
</dbReference>